<sequence>MSDVQKRLEYVESAFDFISQELLTQLENNLKVVASNIESQVAPLFLTGFSLYVLLIALNWLRGGIDDNFLETIKSWLGWLLTIAVAFNASNYIALTQAVYSLPDDFIPILSGSSGTSMGFSQIAKSIQEIHQQVESHTDELGRFDLSKIVFYVFSGFIEVAAVLIIGLALVFYLLAKILLLCVLIVGPIFLGFLLYPSTRQWGMNWIGQVMSYTVNILLISVASELVIRVCISLFDFVNTKMSSMGMSLIGLMAFTAILLVGAILFFAILLNLPNISSALTGGASAQMNHRATSRMASMIGKPFAKAASKGGEYAGKGWGMLRNFNSMRGK</sequence>
<evidence type="ECO:0000256" key="3">
    <source>
        <dbReference type="ARBA" id="ARBA00022989"/>
    </source>
</evidence>
<dbReference type="RefSeq" id="WP_113062673.1">
    <property type="nucleotide sequence ID" value="NZ_UATH01000001.1"/>
</dbReference>
<name>A0A2X1UXI9_9BURK</name>
<protein>
    <submittedName>
        <fullName evidence="6">Type IV secretion system protein VirB6</fullName>
    </submittedName>
</protein>
<feature type="transmembrane region" description="Helical" evidence="5">
    <location>
        <begin position="217"/>
        <end position="237"/>
    </location>
</feature>
<dbReference type="AlphaFoldDB" id="A0A2X1UXI9"/>
<feature type="transmembrane region" description="Helical" evidence="5">
    <location>
        <begin position="41"/>
        <end position="61"/>
    </location>
</feature>
<accession>A0A2X1UXI9</accession>
<keyword evidence="4 5" id="KW-0472">Membrane</keyword>
<dbReference type="Proteomes" id="UP000250242">
    <property type="component" value="Unassembled WGS sequence"/>
</dbReference>
<dbReference type="GO" id="GO:0016020">
    <property type="term" value="C:membrane"/>
    <property type="evidence" value="ECO:0007669"/>
    <property type="project" value="UniProtKB-SubCell"/>
</dbReference>
<dbReference type="InterPro" id="IPR007688">
    <property type="entry name" value="Conjugal_tfr_TrbL/VirB6"/>
</dbReference>
<reference evidence="6 7" key="1">
    <citation type="submission" date="2018-06" db="EMBL/GenBank/DDBJ databases">
        <authorList>
            <consortium name="Pathogen Informatics"/>
            <person name="Doyle S."/>
        </authorList>
    </citation>
    <scope>NUCLEOTIDE SEQUENCE [LARGE SCALE GENOMIC DNA]</scope>
    <source>
        <strain evidence="6 7">NCTC11009</strain>
    </source>
</reference>
<dbReference type="GO" id="GO:0030255">
    <property type="term" value="P:protein secretion by the type IV secretion system"/>
    <property type="evidence" value="ECO:0007669"/>
    <property type="project" value="InterPro"/>
</dbReference>
<dbReference type="EMBL" id="UATH01000001">
    <property type="protein sequence ID" value="SPY08443.1"/>
    <property type="molecule type" value="Genomic_DNA"/>
</dbReference>
<dbReference type="Pfam" id="PF04610">
    <property type="entry name" value="TrbL"/>
    <property type="match status" value="1"/>
</dbReference>
<feature type="transmembrane region" description="Helical" evidence="5">
    <location>
        <begin position="73"/>
        <end position="95"/>
    </location>
</feature>
<proteinExistence type="predicted"/>
<evidence type="ECO:0000313" key="6">
    <source>
        <dbReference type="EMBL" id="SPY08443.1"/>
    </source>
</evidence>
<evidence type="ECO:0000256" key="1">
    <source>
        <dbReference type="ARBA" id="ARBA00004141"/>
    </source>
</evidence>
<keyword evidence="3 5" id="KW-1133">Transmembrane helix</keyword>
<feature type="transmembrane region" description="Helical" evidence="5">
    <location>
        <begin position="249"/>
        <end position="271"/>
    </location>
</feature>
<comment type="subcellular location">
    <subcellularLocation>
        <location evidence="1">Membrane</location>
        <topology evidence="1">Multi-pass membrane protein</topology>
    </subcellularLocation>
</comment>
<keyword evidence="2 5" id="KW-0812">Transmembrane</keyword>
<evidence type="ECO:0000313" key="7">
    <source>
        <dbReference type="Proteomes" id="UP000250242"/>
    </source>
</evidence>
<evidence type="ECO:0000256" key="2">
    <source>
        <dbReference type="ARBA" id="ARBA00022692"/>
    </source>
</evidence>
<feature type="transmembrane region" description="Helical" evidence="5">
    <location>
        <begin position="149"/>
        <end position="171"/>
    </location>
</feature>
<feature type="transmembrane region" description="Helical" evidence="5">
    <location>
        <begin position="178"/>
        <end position="197"/>
    </location>
</feature>
<evidence type="ECO:0000256" key="5">
    <source>
        <dbReference type="SAM" id="Phobius"/>
    </source>
</evidence>
<gene>
    <name evidence="6" type="ORF">NCTC11009_01669</name>
</gene>
<evidence type="ECO:0000256" key="4">
    <source>
        <dbReference type="ARBA" id="ARBA00023136"/>
    </source>
</evidence>
<organism evidence="6 7">
    <name type="scientific">Oligella urethralis</name>
    <dbReference type="NCBI Taxonomy" id="90245"/>
    <lineage>
        <taxon>Bacteria</taxon>
        <taxon>Pseudomonadati</taxon>
        <taxon>Pseudomonadota</taxon>
        <taxon>Betaproteobacteria</taxon>
        <taxon>Burkholderiales</taxon>
        <taxon>Alcaligenaceae</taxon>
        <taxon>Oligella</taxon>
    </lineage>
</organism>